<protein>
    <recommendedName>
        <fullName evidence="9">Meiotic nuclear division protein 1 homolog</fullName>
    </recommendedName>
</protein>
<dbReference type="AlphaFoldDB" id="A0AAN9Y0V0"/>
<evidence type="ECO:0000256" key="3">
    <source>
        <dbReference type="ARBA" id="ARBA00023242"/>
    </source>
</evidence>
<evidence type="ECO:0000256" key="2">
    <source>
        <dbReference type="ARBA" id="ARBA00023054"/>
    </source>
</evidence>
<dbReference type="GO" id="GO:0005634">
    <property type="term" value="C:nucleus"/>
    <property type="evidence" value="ECO:0007669"/>
    <property type="project" value="UniProtKB-SubCell"/>
</dbReference>
<dbReference type="InterPro" id="IPR040453">
    <property type="entry name" value="Mnd1_HTH"/>
</dbReference>
<dbReference type="InterPro" id="IPR040661">
    <property type="entry name" value="LZ3wCH"/>
</dbReference>
<dbReference type="Pfam" id="PF03962">
    <property type="entry name" value="Mnd1"/>
    <property type="match status" value="1"/>
</dbReference>
<dbReference type="EMBL" id="JBBCAQ010000036">
    <property type="protein sequence ID" value="KAK7576453.1"/>
    <property type="molecule type" value="Genomic_DNA"/>
</dbReference>
<accession>A0AAN9Y0V0</accession>
<name>A0AAN9Y0V0_9HEMI</name>
<evidence type="ECO:0000256" key="4">
    <source>
        <dbReference type="SAM" id="Coils"/>
    </source>
</evidence>
<evidence type="ECO:0000256" key="1">
    <source>
        <dbReference type="ARBA" id="ARBA00004123"/>
    </source>
</evidence>
<organism evidence="7 8">
    <name type="scientific">Parthenolecanium corni</name>
    <dbReference type="NCBI Taxonomy" id="536013"/>
    <lineage>
        <taxon>Eukaryota</taxon>
        <taxon>Metazoa</taxon>
        <taxon>Ecdysozoa</taxon>
        <taxon>Arthropoda</taxon>
        <taxon>Hexapoda</taxon>
        <taxon>Insecta</taxon>
        <taxon>Pterygota</taxon>
        <taxon>Neoptera</taxon>
        <taxon>Paraneoptera</taxon>
        <taxon>Hemiptera</taxon>
        <taxon>Sternorrhyncha</taxon>
        <taxon>Coccoidea</taxon>
        <taxon>Coccidae</taxon>
        <taxon>Parthenolecanium</taxon>
    </lineage>
</organism>
<evidence type="ECO:0000313" key="7">
    <source>
        <dbReference type="EMBL" id="KAK7576453.1"/>
    </source>
</evidence>
<evidence type="ECO:0000313" key="8">
    <source>
        <dbReference type="Proteomes" id="UP001367676"/>
    </source>
</evidence>
<comment type="subcellular location">
    <subcellularLocation>
        <location evidence="1">Nucleus</location>
    </subcellularLocation>
</comment>
<feature type="domain" description="Leucine zipper with capping helix" evidence="6">
    <location>
        <begin position="227"/>
        <end position="279"/>
    </location>
</feature>
<evidence type="ECO:0008006" key="9">
    <source>
        <dbReference type="Google" id="ProtNLM"/>
    </source>
</evidence>
<reference evidence="7 8" key="1">
    <citation type="submission" date="2024-03" db="EMBL/GenBank/DDBJ databases">
        <title>Adaptation during the transition from Ophiocordyceps entomopathogen to insect associate is accompanied by gene loss and intensified selection.</title>
        <authorList>
            <person name="Ward C.M."/>
            <person name="Onetto C.A."/>
            <person name="Borneman A.R."/>
        </authorList>
    </citation>
    <scope>NUCLEOTIDE SEQUENCE [LARGE SCALE GENOMIC DNA]</scope>
    <source>
        <strain evidence="7">AWRI1</strain>
        <tissue evidence="7">Single Adult Female</tissue>
    </source>
</reference>
<dbReference type="Pfam" id="PF18517">
    <property type="entry name" value="LZ3wCH"/>
    <property type="match status" value="1"/>
</dbReference>
<gene>
    <name evidence="7" type="ORF">V9T40_012739</name>
</gene>
<evidence type="ECO:0000259" key="6">
    <source>
        <dbReference type="Pfam" id="PF18517"/>
    </source>
</evidence>
<feature type="domain" description="Mnd1 HTH" evidence="5">
    <location>
        <begin position="105"/>
        <end position="150"/>
    </location>
</feature>
<sequence>MNIQLNTIQAVIVATAILHNIARELGDDEPVVTDEIENDINLTLFEAVRNPLNEEGNRTRWRRIRLNSKRTPKDWRMSYMTPMMPPGPLKNGASKFKTTPPGLSNEIEKIASKEKGINAQLVKDIVQNLVDDGLVDSDKIGTSVFFWSYPSKALNTKKRKLEELTSKIEETSKKLKSTSEKLEEVKVNNEDTEEKSKIFEEIQTLALAEKDLKEKLELYANNDPELFQNKKDDTKKFLEAANRWTDNIFEIKSWCKRKFMIEESLLDKQFNIPRDLDYINL</sequence>
<keyword evidence="3" id="KW-0539">Nucleus</keyword>
<evidence type="ECO:0000259" key="5">
    <source>
        <dbReference type="Pfam" id="PF03962"/>
    </source>
</evidence>
<keyword evidence="2 4" id="KW-0175">Coiled coil</keyword>
<keyword evidence="8" id="KW-1185">Reference proteome</keyword>
<feature type="coiled-coil region" evidence="4">
    <location>
        <begin position="154"/>
        <end position="202"/>
    </location>
</feature>
<comment type="caution">
    <text evidence="7">The sequence shown here is derived from an EMBL/GenBank/DDBJ whole genome shotgun (WGS) entry which is preliminary data.</text>
</comment>
<dbReference type="Proteomes" id="UP001367676">
    <property type="component" value="Unassembled WGS sequence"/>
</dbReference>
<proteinExistence type="predicted"/>